<dbReference type="Pfam" id="PF21088">
    <property type="entry name" value="MS_channel_1st"/>
    <property type="match status" value="1"/>
</dbReference>
<feature type="chain" id="PRO_5012532854" evidence="9">
    <location>
        <begin position="30"/>
        <end position="606"/>
    </location>
</feature>
<evidence type="ECO:0000256" key="6">
    <source>
        <dbReference type="ARBA" id="ARBA00023136"/>
    </source>
</evidence>
<keyword evidence="6 8" id="KW-0472">Membrane</keyword>
<dbReference type="PANTHER" id="PTHR30566:SF5">
    <property type="entry name" value="MECHANOSENSITIVE ION CHANNEL PROTEIN 1, MITOCHONDRIAL-RELATED"/>
    <property type="match status" value="1"/>
</dbReference>
<feature type="domain" description="Mechanosensitive ion channel transmembrane helices 2/3" evidence="12">
    <location>
        <begin position="325"/>
        <end position="365"/>
    </location>
</feature>
<dbReference type="InterPro" id="IPR006685">
    <property type="entry name" value="MscS_channel_2nd"/>
</dbReference>
<dbReference type="InterPro" id="IPR049278">
    <property type="entry name" value="MS_channel_C"/>
</dbReference>
<dbReference type="Pfam" id="PF21082">
    <property type="entry name" value="MS_channel_3rd"/>
    <property type="match status" value="1"/>
</dbReference>
<keyword evidence="5 8" id="KW-1133">Transmembrane helix</keyword>
<dbReference type="AlphaFoldDB" id="A0A212J2U1"/>
<dbReference type="InterPro" id="IPR011066">
    <property type="entry name" value="MscS_channel_C_sf"/>
</dbReference>
<feature type="transmembrane region" description="Helical" evidence="8">
    <location>
        <begin position="250"/>
        <end position="276"/>
    </location>
</feature>
<evidence type="ECO:0000256" key="9">
    <source>
        <dbReference type="SAM" id="SignalP"/>
    </source>
</evidence>
<feature type="region of interest" description="Disordered" evidence="7">
    <location>
        <begin position="33"/>
        <end position="53"/>
    </location>
</feature>
<name>A0A212J2U1_9PROT</name>
<keyword evidence="9" id="KW-0732">Signal</keyword>
<evidence type="ECO:0000256" key="2">
    <source>
        <dbReference type="ARBA" id="ARBA00008017"/>
    </source>
</evidence>
<dbReference type="SUPFAM" id="SSF82861">
    <property type="entry name" value="Mechanosensitive channel protein MscS (YggB), transmembrane region"/>
    <property type="match status" value="1"/>
</dbReference>
<evidence type="ECO:0000259" key="11">
    <source>
        <dbReference type="Pfam" id="PF21082"/>
    </source>
</evidence>
<evidence type="ECO:0000256" key="3">
    <source>
        <dbReference type="ARBA" id="ARBA00022475"/>
    </source>
</evidence>
<dbReference type="GO" id="GO:0005886">
    <property type="term" value="C:plasma membrane"/>
    <property type="evidence" value="ECO:0007669"/>
    <property type="project" value="UniProtKB-SubCell"/>
</dbReference>
<dbReference type="InterPro" id="IPR010920">
    <property type="entry name" value="LSM_dom_sf"/>
</dbReference>
<proteinExistence type="inferred from homology"/>
<keyword evidence="3" id="KW-1003">Cell membrane</keyword>
<sequence length="606" mass="66058">MFARETRWFPILAAVLIGAAMLSAPLASAQDLTKPAAPAEETKPTDPLGRETPEGLVRGLVKAMAEQDYARAAQYLDLGKVPASRRATQGRAIAQDLQQILDQGGWIASGRDLSGAPEGNLDDNLPPERERFASVRTPQGTVDLYLQRTKGAADGPDIWLVSQASVAQIPDLLGRVKAGILERIIPETLTGPKLWGVPAAHWGALLAWAAISFIVASVVLLSIRSGLRRFWRDRPDSVRMRLLEAAVPPLRINVAVWIFALGGIYLGVAVVARQVFGFLAEVVGWIGLGWFLLRIIDVAATVVIAKVTERARVEALSAIRFFRRVAKFLVIAAVAIVILDAFGFNVSAGLAALGIGGIAIALGAQKTIENLVGSLTLIADHPIREGDFCQIGDKMGVIEDIGMRSTRVRTLDRTIVNVPNGMLSSMQIENFSVKDKFWFHPALSLRYETTPDQIRLILIEMRAALYAEPKIDPSIVRVRYTGLEADYLKIEVFTYILVKDMNEFLEIQEGLLLKFMDIVNTHGAGFAFPSQTVYLARDDKPQAEKARIAAEKMAALRGLPPDDGANETEAHDDGAQTGDTGETDTTPEESKGGALTTLFRRIKLRL</sequence>
<feature type="region of interest" description="Disordered" evidence="7">
    <location>
        <begin position="558"/>
        <end position="594"/>
    </location>
</feature>
<feature type="transmembrane region" description="Helical" evidence="8">
    <location>
        <begin position="282"/>
        <end position="305"/>
    </location>
</feature>
<gene>
    <name evidence="13" type="ORF">KL86APRO_10429</name>
</gene>
<feature type="compositionally biased region" description="Basic and acidic residues" evidence="7">
    <location>
        <begin position="40"/>
        <end position="53"/>
    </location>
</feature>
<dbReference type="PANTHER" id="PTHR30566">
    <property type="entry name" value="YNAI-RELATED MECHANOSENSITIVE ION CHANNEL"/>
    <property type="match status" value="1"/>
</dbReference>
<evidence type="ECO:0000313" key="13">
    <source>
        <dbReference type="EMBL" id="SBV93792.1"/>
    </source>
</evidence>
<dbReference type="SUPFAM" id="SSF50182">
    <property type="entry name" value="Sm-like ribonucleoproteins"/>
    <property type="match status" value="1"/>
</dbReference>
<comment type="similarity">
    <text evidence="2">Belongs to the MscS (TC 1.A.23) family.</text>
</comment>
<evidence type="ECO:0000256" key="5">
    <source>
        <dbReference type="ARBA" id="ARBA00022989"/>
    </source>
</evidence>
<evidence type="ECO:0000256" key="8">
    <source>
        <dbReference type="SAM" id="Phobius"/>
    </source>
</evidence>
<dbReference type="Pfam" id="PF00924">
    <property type="entry name" value="MS_channel_2nd"/>
    <property type="match status" value="1"/>
</dbReference>
<keyword evidence="4 8" id="KW-0812">Transmembrane</keyword>
<accession>A0A212J2U1</accession>
<dbReference type="Gene3D" id="2.30.30.60">
    <property type="match status" value="1"/>
</dbReference>
<reference evidence="13" key="1">
    <citation type="submission" date="2016-04" db="EMBL/GenBank/DDBJ databases">
        <authorList>
            <person name="Evans L.H."/>
            <person name="Alamgir A."/>
            <person name="Owens N."/>
            <person name="Weber N.D."/>
            <person name="Virtaneva K."/>
            <person name="Barbian K."/>
            <person name="Babar A."/>
            <person name="Rosenke K."/>
        </authorList>
    </citation>
    <scope>NUCLEOTIDE SEQUENCE</scope>
    <source>
        <strain evidence="13">86</strain>
    </source>
</reference>
<evidence type="ECO:0000256" key="4">
    <source>
        <dbReference type="ARBA" id="ARBA00022692"/>
    </source>
</evidence>
<dbReference type="InterPro" id="IPR049142">
    <property type="entry name" value="MS_channel_1st"/>
</dbReference>
<evidence type="ECO:0000259" key="12">
    <source>
        <dbReference type="Pfam" id="PF21088"/>
    </source>
</evidence>
<comment type="subcellular location">
    <subcellularLocation>
        <location evidence="1">Cell membrane</location>
        <topology evidence="1">Multi-pass membrane protein</topology>
    </subcellularLocation>
</comment>
<evidence type="ECO:0000256" key="1">
    <source>
        <dbReference type="ARBA" id="ARBA00004651"/>
    </source>
</evidence>
<evidence type="ECO:0000259" key="10">
    <source>
        <dbReference type="Pfam" id="PF00924"/>
    </source>
</evidence>
<dbReference type="Gene3D" id="1.10.287.1260">
    <property type="match status" value="1"/>
</dbReference>
<evidence type="ECO:0000256" key="7">
    <source>
        <dbReference type="SAM" id="MobiDB-lite"/>
    </source>
</evidence>
<feature type="domain" description="Mechanosensitive ion channel MscS C-terminal" evidence="11">
    <location>
        <begin position="445"/>
        <end position="525"/>
    </location>
</feature>
<dbReference type="GO" id="GO:0008381">
    <property type="term" value="F:mechanosensitive monoatomic ion channel activity"/>
    <property type="evidence" value="ECO:0007669"/>
    <property type="project" value="UniProtKB-ARBA"/>
</dbReference>
<protein>
    <submittedName>
        <fullName evidence="13">MscS Mechanosensitive ion channel</fullName>
    </submittedName>
</protein>
<feature type="domain" description="Mechanosensitive ion channel MscS" evidence="10">
    <location>
        <begin position="367"/>
        <end position="432"/>
    </location>
</feature>
<dbReference type="SUPFAM" id="SSF82689">
    <property type="entry name" value="Mechanosensitive channel protein MscS (YggB), C-terminal domain"/>
    <property type="match status" value="1"/>
</dbReference>
<feature type="transmembrane region" description="Helical" evidence="8">
    <location>
        <begin position="202"/>
        <end position="223"/>
    </location>
</feature>
<feature type="signal peptide" evidence="9">
    <location>
        <begin position="1"/>
        <end position="29"/>
    </location>
</feature>
<feature type="transmembrane region" description="Helical" evidence="8">
    <location>
        <begin position="325"/>
        <end position="342"/>
    </location>
</feature>
<organism evidence="13">
    <name type="scientific">uncultured Alphaproteobacteria bacterium</name>
    <dbReference type="NCBI Taxonomy" id="91750"/>
    <lineage>
        <taxon>Bacteria</taxon>
        <taxon>Pseudomonadati</taxon>
        <taxon>Pseudomonadota</taxon>
        <taxon>Alphaproteobacteria</taxon>
        <taxon>environmental samples</taxon>
    </lineage>
</organism>
<dbReference type="EMBL" id="FLUO01000001">
    <property type="protein sequence ID" value="SBV93792.1"/>
    <property type="molecule type" value="Genomic_DNA"/>
</dbReference>
<dbReference type="InterPro" id="IPR011014">
    <property type="entry name" value="MscS_channel_TM-2"/>
</dbReference>
<dbReference type="InterPro" id="IPR023408">
    <property type="entry name" value="MscS_beta-dom_sf"/>
</dbReference>